<dbReference type="GO" id="GO:0006508">
    <property type="term" value="P:proteolysis"/>
    <property type="evidence" value="ECO:0007669"/>
    <property type="project" value="UniProtKB-KW"/>
</dbReference>
<dbReference type="SUPFAM" id="SSF101821">
    <property type="entry name" value="Aminopeptidase/glucanase lid domain"/>
    <property type="match status" value="1"/>
</dbReference>
<dbReference type="GO" id="GO:0046872">
    <property type="term" value="F:metal ion binding"/>
    <property type="evidence" value="ECO:0007669"/>
    <property type="project" value="UniProtKB-KW"/>
</dbReference>
<reference evidence="6" key="1">
    <citation type="journal article" date="2014" name="Front. Microbiol.">
        <title>High frequency of phylogenetically diverse reductive dehalogenase-homologous genes in deep subseafloor sedimentary metagenomes.</title>
        <authorList>
            <person name="Kawai M."/>
            <person name="Futagami T."/>
            <person name="Toyoda A."/>
            <person name="Takaki Y."/>
            <person name="Nishi S."/>
            <person name="Hori S."/>
            <person name="Arai W."/>
            <person name="Tsubouchi T."/>
            <person name="Morono Y."/>
            <person name="Uchiyama I."/>
            <person name="Ito T."/>
            <person name="Fujiyama A."/>
            <person name="Inagaki F."/>
            <person name="Takami H."/>
        </authorList>
    </citation>
    <scope>NUCLEOTIDE SEQUENCE</scope>
    <source>
        <strain evidence="6">Expedition CK06-06</strain>
    </source>
</reference>
<dbReference type="PANTHER" id="PTHR32481:SF0">
    <property type="entry name" value="AMINOPEPTIDASE YPDE-RELATED"/>
    <property type="match status" value="1"/>
</dbReference>
<keyword evidence="4" id="KW-0479">Metal-binding</keyword>
<keyword evidence="2" id="KW-0031">Aminopeptidase</keyword>
<dbReference type="Gene3D" id="2.40.30.40">
    <property type="entry name" value="Peptidase M42, domain 2"/>
    <property type="match status" value="1"/>
</dbReference>
<evidence type="ECO:0000256" key="5">
    <source>
        <dbReference type="ARBA" id="ARBA00022801"/>
    </source>
</evidence>
<accession>X1I266</accession>
<evidence type="ECO:0000256" key="2">
    <source>
        <dbReference type="ARBA" id="ARBA00022438"/>
    </source>
</evidence>
<dbReference type="EMBL" id="BARU01027674">
    <property type="protein sequence ID" value="GAH75817.1"/>
    <property type="molecule type" value="Genomic_DNA"/>
</dbReference>
<dbReference type="SUPFAM" id="SSF53187">
    <property type="entry name" value="Zn-dependent exopeptidases"/>
    <property type="match status" value="1"/>
</dbReference>
<sequence>MIGDLVYELVQIPGPSGFESRVANRLKELLKDHIDEIHMDKMGNLITKKKGTEGKHSLALVAHMDEVSMVVQKVDEYVWFDKLGWINLANLAGARVLILGAERDVPGVVCSPSAHFLGKEGASSDLKLWIDVGDRQKYVSVGDPIVTVAPPQWLDDNKTILASHSIDDRVGCAIMIEVARRLTKRPRHDVYFVGSVQEEIGGFGVRHILRQITPDWFIALDTGFAQDAIPDINKTVPMRTGLGVRRLSLR</sequence>
<gene>
    <name evidence="6" type="ORF">S03H2_44275</name>
</gene>
<dbReference type="AlphaFoldDB" id="X1I266"/>
<feature type="non-terminal residue" evidence="6">
    <location>
        <position position="250"/>
    </location>
</feature>
<proteinExistence type="inferred from homology"/>
<name>X1I266_9ZZZZ</name>
<keyword evidence="5" id="KW-0378">Hydrolase</keyword>
<keyword evidence="3" id="KW-0645">Protease</keyword>
<dbReference type="Pfam" id="PF05343">
    <property type="entry name" value="Peptidase_M42"/>
    <property type="match status" value="1"/>
</dbReference>
<evidence type="ECO:0000313" key="6">
    <source>
        <dbReference type="EMBL" id="GAH75817.1"/>
    </source>
</evidence>
<evidence type="ECO:0000256" key="1">
    <source>
        <dbReference type="ARBA" id="ARBA00006272"/>
    </source>
</evidence>
<comment type="similarity">
    <text evidence="1">Belongs to the peptidase M42 family.</text>
</comment>
<dbReference type="InterPro" id="IPR023367">
    <property type="entry name" value="Peptidase_M42_dom2"/>
</dbReference>
<comment type="caution">
    <text evidence="6">The sequence shown here is derived from an EMBL/GenBank/DDBJ whole genome shotgun (WGS) entry which is preliminary data.</text>
</comment>
<dbReference type="GO" id="GO:0004177">
    <property type="term" value="F:aminopeptidase activity"/>
    <property type="evidence" value="ECO:0007669"/>
    <property type="project" value="UniProtKB-KW"/>
</dbReference>
<dbReference type="PANTHER" id="PTHR32481">
    <property type="entry name" value="AMINOPEPTIDASE"/>
    <property type="match status" value="1"/>
</dbReference>
<evidence type="ECO:0008006" key="7">
    <source>
        <dbReference type="Google" id="ProtNLM"/>
    </source>
</evidence>
<protein>
    <recommendedName>
        <fullName evidence="7">Peptidase M42 family protein</fullName>
    </recommendedName>
</protein>
<dbReference type="InterPro" id="IPR051464">
    <property type="entry name" value="Peptidase_M42_aminopept"/>
</dbReference>
<evidence type="ECO:0000256" key="4">
    <source>
        <dbReference type="ARBA" id="ARBA00022723"/>
    </source>
</evidence>
<dbReference type="Gene3D" id="3.40.630.10">
    <property type="entry name" value="Zn peptidases"/>
    <property type="match status" value="1"/>
</dbReference>
<dbReference type="InterPro" id="IPR008007">
    <property type="entry name" value="Peptidase_M42"/>
</dbReference>
<organism evidence="6">
    <name type="scientific">marine sediment metagenome</name>
    <dbReference type="NCBI Taxonomy" id="412755"/>
    <lineage>
        <taxon>unclassified sequences</taxon>
        <taxon>metagenomes</taxon>
        <taxon>ecological metagenomes</taxon>
    </lineage>
</organism>
<evidence type="ECO:0000256" key="3">
    <source>
        <dbReference type="ARBA" id="ARBA00022670"/>
    </source>
</evidence>